<dbReference type="EMBL" id="JAIWYP010000012">
    <property type="protein sequence ID" value="KAH3729864.1"/>
    <property type="molecule type" value="Genomic_DNA"/>
</dbReference>
<protein>
    <submittedName>
        <fullName evidence="2">Uncharacterized protein</fullName>
    </submittedName>
</protein>
<gene>
    <name evidence="2" type="ORF">DPMN_055842</name>
</gene>
<keyword evidence="3" id="KW-1185">Reference proteome</keyword>
<keyword evidence="1" id="KW-1133">Transmembrane helix</keyword>
<dbReference type="AlphaFoldDB" id="A0A9D4HSM6"/>
<evidence type="ECO:0000256" key="1">
    <source>
        <dbReference type="SAM" id="Phobius"/>
    </source>
</evidence>
<organism evidence="2 3">
    <name type="scientific">Dreissena polymorpha</name>
    <name type="common">Zebra mussel</name>
    <name type="synonym">Mytilus polymorpha</name>
    <dbReference type="NCBI Taxonomy" id="45954"/>
    <lineage>
        <taxon>Eukaryota</taxon>
        <taxon>Metazoa</taxon>
        <taxon>Spiralia</taxon>
        <taxon>Lophotrochozoa</taxon>
        <taxon>Mollusca</taxon>
        <taxon>Bivalvia</taxon>
        <taxon>Autobranchia</taxon>
        <taxon>Heteroconchia</taxon>
        <taxon>Euheterodonta</taxon>
        <taxon>Imparidentia</taxon>
        <taxon>Neoheterodontei</taxon>
        <taxon>Myida</taxon>
        <taxon>Dreissenoidea</taxon>
        <taxon>Dreissenidae</taxon>
        <taxon>Dreissena</taxon>
    </lineage>
</organism>
<keyword evidence="1" id="KW-0812">Transmembrane</keyword>
<evidence type="ECO:0000313" key="3">
    <source>
        <dbReference type="Proteomes" id="UP000828390"/>
    </source>
</evidence>
<evidence type="ECO:0000313" key="2">
    <source>
        <dbReference type="EMBL" id="KAH3729864.1"/>
    </source>
</evidence>
<keyword evidence="1" id="KW-0472">Membrane</keyword>
<name>A0A9D4HSM6_DREPO</name>
<proteinExistence type="predicted"/>
<reference evidence="2" key="1">
    <citation type="journal article" date="2019" name="bioRxiv">
        <title>The Genome of the Zebra Mussel, Dreissena polymorpha: A Resource for Invasive Species Research.</title>
        <authorList>
            <person name="McCartney M.A."/>
            <person name="Auch B."/>
            <person name="Kono T."/>
            <person name="Mallez S."/>
            <person name="Zhang Y."/>
            <person name="Obille A."/>
            <person name="Becker A."/>
            <person name="Abrahante J.E."/>
            <person name="Garbe J."/>
            <person name="Badalamenti J.P."/>
            <person name="Herman A."/>
            <person name="Mangelson H."/>
            <person name="Liachko I."/>
            <person name="Sullivan S."/>
            <person name="Sone E.D."/>
            <person name="Koren S."/>
            <person name="Silverstein K.A.T."/>
            <person name="Beckman K.B."/>
            <person name="Gohl D.M."/>
        </authorList>
    </citation>
    <scope>NUCLEOTIDE SEQUENCE</scope>
    <source>
        <strain evidence="2">Duluth1</strain>
        <tissue evidence="2">Whole animal</tissue>
    </source>
</reference>
<accession>A0A9D4HSM6</accession>
<feature type="transmembrane region" description="Helical" evidence="1">
    <location>
        <begin position="100"/>
        <end position="123"/>
    </location>
</feature>
<comment type="caution">
    <text evidence="2">The sequence shown here is derived from an EMBL/GenBank/DDBJ whole genome shotgun (WGS) entry which is preliminary data.</text>
</comment>
<dbReference type="Proteomes" id="UP000828390">
    <property type="component" value="Unassembled WGS sequence"/>
</dbReference>
<sequence>MAAERLRDLNLAVQPFQNNLSTWNKRLLSYARTKVAGRSRLDTALFVNFVDREQLALPPNGNDISSILIIKYNENGMLTTEFYEVNEHALLLNHFNGPPITLKTLLACTVGVAGIVGVVWMGFKLGQQTRIIHELLPLGNDIRQTAKEVARKCIHQW</sequence>
<reference evidence="2" key="2">
    <citation type="submission" date="2020-11" db="EMBL/GenBank/DDBJ databases">
        <authorList>
            <person name="McCartney M.A."/>
            <person name="Auch B."/>
            <person name="Kono T."/>
            <person name="Mallez S."/>
            <person name="Becker A."/>
            <person name="Gohl D.M."/>
            <person name="Silverstein K.A.T."/>
            <person name="Koren S."/>
            <person name="Bechman K.B."/>
            <person name="Herman A."/>
            <person name="Abrahante J.E."/>
            <person name="Garbe J."/>
        </authorList>
    </citation>
    <scope>NUCLEOTIDE SEQUENCE</scope>
    <source>
        <strain evidence="2">Duluth1</strain>
        <tissue evidence="2">Whole animal</tissue>
    </source>
</reference>